<feature type="non-terminal residue" evidence="3">
    <location>
        <position position="1"/>
    </location>
</feature>
<dbReference type="SUPFAM" id="SSF52540">
    <property type="entry name" value="P-loop containing nucleoside triphosphate hydrolases"/>
    <property type="match status" value="1"/>
</dbReference>
<keyword evidence="1" id="KW-0813">Transport</keyword>
<accession>A0A2P6ASQ1</accession>
<dbReference type="Gene3D" id="3.40.50.300">
    <property type="entry name" value="P-loop containing nucleotide triphosphate hydrolases"/>
    <property type="match status" value="1"/>
</dbReference>
<protein>
    <submittedName>
        <fullName evidence="3">Iron ABC transporter</fullName>
    </submittedName>
</protein>
<sequence>ALLRMAAFPWGGAHARLADALEDAVRYWDLAGLLPRPWLSLSGGEQQRAQLARSQLQLMLAEPGDATLWLLDEPLAALDWRHQQTVLAACREQAARNSLVLASVHDMNAALAMATHVLVLGQGEVLMAGEMHQERFREALQEAFSVRLGWVSHPDDGRPWLVPLAG</sequence>
<comment type="caution">
    <text evidence="3">The sequence shown here is derived from an EMBL/GenBank/DDBJ whole genome shotgun (WGS) entry which is preliminary data.</text>
</comment>
<evidence type="ECO:0000313" key="3">
    <source>
        <dbReference type="EMBL" id="PQA43717.1"/>
    </source>
</evidence>
<evidence type="ECO:0000256" key="2">
    <source>
        <dbReference type="ARBA" id="ARBA00022967"/>
    </source>
</evidence>
<keyword evidence="4" id="KW-1185">Reference proteome</keyword>
<name>A0A2P6ASQ1_9GAMM</name>
<gene>
    <name evidence="3" type="ORF">C5O18_05105</name>
</gene>
<dbReference type="PANTHER" id="PTHR42794:SF1">
    <property type="entry name" value="HEMIN IMPORT ATP-BINDING PROTEIN HMUV"/>
    <property type="match status" value="1"/>
</dbReference>
<dbReference type="EMBL" id="PTQZ01000092">
    <property type="protein sequence ID" value="PQA43717.1"/>
    <property type="molecule type" value="Genomic_DNA"/>
</dbReference>
<evidence type="ECO:0000256" key="1">
    <source>
        <dbReference type="ARBA" id="ARBA00022448"/>
    </source>
</evidence>
<reference evidence="4" key="1">
    <citation type="submission" date="2018-02" db="EMBL/GenBank/DDBJ databases">
        <title>Genome sequencing of Solimonas sp. HR-BB.</title>
        <authorList>
            <person name="Lee Y."/>
            <person name="Jeon C.O."/>
        </authorList>
    </citation>
    <scope>NUCLEOTIDE SEQUENCE [LARGE SCALE GENOMIC DNA]</scope>
    <source>
        <strain evidence="4">HR-E</strain>
    </source>
</reference>
<keyword evidence="2" id="KW-1278">Translocase</keyword>
<dbReference type="InterPro" id="IPR027417">
    <property type="entry name" value="P-loop_NTPase"/>
</dbReference>
<dbReference type="PANTHER" id="PTHR42794">
    <property type="entry name" value="HEMIN IMPORT ATP-BINDING PROTEIN HMUV"/>
    <property type="match status" value="1"/>
</dbReference>
<dbReference type="Proteomes" id="UP000243900">
    <property type="component" value="Unassembled WGS sequence"/>
</dbReference>
<dbReference type="AlphaFoldDB" id="A0A2P6ASQ1"/>
<organism evidence="3 4">
    <name type="scientific">Amnimonas aquatica</name>
    <dbReference type="NCBI Taxonomy" id="2094561"/>
    <lineage>
        <taxon>Bacteria</taxon>
        <taxon>Pseudomonadati</taxon>
        <taxon>Pseudomonadota</taxon>
        <taxon>Gammaproteobacteria</taxon>
        <taxon>Moraxellales</taxon>
        <taxon>Moraxellaceae</taxon>
        <taxon>Amnimonas</taxon>
    </lineage>
</organism>
<proteinExistence type="predicted"/>
<evidence type="ECO:0000313" key="4">
    <source>
        <dbReference type="Proteomes" id="UP000243900"/>
    </source>
</evidence>